<accession>A0A0R0BTS0</accession>
<dbReference type="EMBL" id="LDJH01000002">
    <property type="protein sequence ID" value="KRG60783.1"/>
    <property type="molecule type" value="Genomic_DNA"/>
</dbReference>
<gene>
    <name evidence="1" type="ORF">ABB25_00875</name>
</gene>
<organism evidence="1 2">
    <name type="scientific">Stenotrophomonas koreensis</name>
    <dbReference type="NCBI Taxonomy" id="266128"/>
    <lineage>
        <taxon>Bacteria</taxon>
        <taxon>Pseudomonadati</taxon>
        <taxon>Pseudomonadota</taxon>
        <taxon>Gammaproteobacteria</taxon>
        <taxon>Lysobacterales</taxon>
        <taxon>Lysobacteraceae</taxon>
        <taxon>Stenotrophomonas</taxon>
    </lineage>
</organism>
<protein>
    <submittedName>
        <fullName evidence="1">Uncharacterized protein</fullName>
    </submittedName>
</protein>
<dbReference type="RefSeq" id="WP_057662339.1">
    <property type="nucleotide sequence ID" value="NZ_LDJH01000002.1"/>
</dbReference>
<sequence length="69" mass="7109">MTDIIEVRERLAAISGIAGARVSAEIDAIRVLDETGRLPTAVAGVQQVVALDGRPAGPVPMRMISGGGR</sequence>
<dbReference type="PATRIC" id="fig|266128.3.peg.1240"/>
<comment type="caution">
    <text evidence="1">The sequence shown here is derived from an EMBL/GenBank/DDBJ whole genome shotgun (WGS) entry which is preliminary data.</text>
</comment>
<reference evidence="1 2" key="1">
    <citation type="submission" date="2015-05" db="EMBL/GenBank/DDBJ databases">
        <title>Genome sequencing and analysis of members of genus Stenotrophomonas.</title>
        <authorList>
            <person name="Patil P.P."/>
            <person name="Midha S."/>
            <person name="Patil P.B."/>
        </authorList>
    </citation>
    <scope>NUCLEOTIDE SEQUENCE [LARGE SCALE GENOMIC DNA]</scope>
    <source>
        <strain evidence="1 2">DSM 17805</strain>
    </source>
</reference>
<evidence type="ECO:0000313" key="2">
    <source>
        <dbReference type="Proteomes" id="UP000051254"/>
    </source>
</evidence>
<proteinExistence type="predicted"/>
<name>A0A0R0BTS0_9GAMM</name>
<dbReference type="STRING" id="266128.ABB25_00875"/>
<evidence type="ECO:0000313" key="1">
    <source>
        <dbReference type="EMBL" id="KRG60783.1"/>
    </source>
</evidence>
<dbReference type="AlphaFoldDB" id="A0A0R0BTS0"/>
<dbReference type="Proteomes" id="UP000051254">
    <property type="component" value="Unassembled WGS sequence"/>
</dbReference>
<keyword evidence="2" id="KW-1185">Reference proteome</keyword>